<dbReference type="SFLD" id="SFLDS00029">
    <property type="entry name" value="Radical_SAM"/>
    <property type="match status" value="1"/>
</dbReference>
<sequence>MDYPSPTFCALPWIHLSTRPNGHMRVCCTANASAVQDPNSSIRTKANIRNEDGQCANLNTTRLLDAWNNDYMRRTRLMMMKGERPPQCEKCFKEEDAGHIPKRVWETNKWGEIYDLNELVKNTNEDGSVAPKLRYIDLRMGSKCQLACVMCSPNDSSGWNKEWLDFYPKIKNERLKDTSQWKKNEDGGTYNWHKMSPHFWEDLYEQIPNIYQLYFAGGESTIIDEHYTLLEKVIEMGYAPKIELRYNSNGIELPDKLFKLWSEFKHVIFHFSIDSWGKYNDYIRYPSRWKIIEKNLKLMDQTDDNITVTTATTIMALSINYLPEFIAWKIQQGYKKINKWPGGAGMINCHLAYWPPQLNVKLLPKELKYKIREKYEEEFFPWLEDNWKLCTGVENIEFDKWANSSYGIKRYEGLLNFMDSEDWSERLPEFQEYISHLNRLRPHKQFKDVFPELCTDMMK</sequence>
<dbReference type="NCBIfam" id="NF033640">
    <property type="entry name" value="N_Twi_rSAM"/>
    <property type="match status" value="1"/>
</dbReference>
<dbReference type="Gene3D" id="3.20.20.70">
    <property type="entry name" value="Aldolase class I"/>
    <property type="match status" value="2"/>
</dbReference>
<dbReference type="InterPro" id="IPR013785">
    <property type="entry name" value="Aldolase_TIM"/>
</dbReference>
<dbReference type="InterPro" id="IPR007197">
    <property type="entry name" value="rSAM"/>
</dbReference>
<dbReference type="CDD" id="cd21109">
    <property type="entry name" value="SPASM"/>
    <property type="match status" value="1"/>
</dbReference>
<dbReference type="InterPro" id="IPR023885">
    <property type="entry name" value="4Fe4S-binding_SPASM_dom"/>
</dbReference>
<evidence type="ECO:0000256" key="3">
    <source>
        <dbReference type="ARBA" id="ARBA00023004"/>
    </source>
</evidence>
<evidence type="ECO:0000313" key="7">
    <source>
        <dbReference type="EMBL" id="SUZ90678.1"/>
    </source>
</evidence>
<dbReference type="PANTHER" id="PTHR11228">
    <property type="entry name" value="RADICAL SAM DOMAIN PROTEIN"/>
    <property type="match status" value="1"/>
</dbReference>
<dbReference type="GO" id="GO:0051536">
    <property type="term" value="F:iron-sulfur cluster binding"/>
    <property type="evidence" value="ECO:0007669"/>
    <property type="project" value="UniProtKB-KW"/>
</dbReference>
<evidence type="ECO:0000256" key="4">
    <source>
        <dbReference type="ARBA" id="ARBA00023014"/>
    </source>
</evidence>
<dbReference type="InterPro" id="IPR058240">
    <property type="entry name" value="rSAM_sf"/>
</dbReference>
<dbReference type="SUPFAM" id="SSF102114">
    <property type="entry name" value="Radical SAM enzymes"/>
    <property type="match status" value="1"/>
</dbReference>
<organism evidence="7">
    <name type="scientific">marine metagenome</name>
    <dbReference type="NCBI Taxonomy" id="408172"/>
    <lineage>
        <taxon>unclassified sequences</taxon>
        <taxon>metagenomes</taxon>
        <taxon>ecological metagenomes</taxon>
    </lineage>
</organism>
<keyword evidence="2" id="KW-0479">Metal-binding</keyword>
<evidence type="ECO:0000259" key="6">
    <source>
        <dbReference type="Pfam" id="PF13186"/>
    </source>
</evidence>
<feature type="domain" description="Radical SAM core" evidence="5">
    <location>
        <begin position="140"/>
        <end position="301"/>
    </location>
</feature>
<dbReference type="Pfam" id="PF04055">
    <property type="entry name" value="Radical_SAM"/>
    <property type="match status" value="1"/>
</dbReference>
<protein>
    <submittedName>
        <fullName evidence="7">Uncharacterized protein</fullName>
    </submittedName>
</protein>
<dbReference type="EMBL" id="UINC01001914">
    <property type="protein sequence ID" value="SUZ90678.1"/>
    <property type="molecule type" value="Genomic_DNA"/>
</dbReference>
<evidence type="ECO:0000259" key="5">
    <source>
        <dbReference type="Pfam" id="PF04055"/>
    </source>
</evidence>
<gene>
    <name evidence="7" type="ORF">METZ01_LOCUS43532</name>
</gene>
<name>A0A381RIA1_9ZZZZ</name>
<dbReference type="AlphaFoldDB" id="A0A381RIA1"/>
<dbReference type="Pfam" id="PF13186">
    <property type="entry name" value="SPASM"/>
    <property type="match status" value="1"/>
</dbReference>
<dbReference type="GO" id="GO:0003824">
    <property type="term" value="F:catalytic activity"/>
    <property type="evidence" value="ECO:0007669"/>
    <property type="project" value="InterPro"/>
</dbReference>
<evidence type="ECO:0000256" key="1">
    <source>
        <dbReference type="ARBA" id="ARBA00022691"/>
    </source>
</evidence>
<dbReference type="InterPro" id="IPR050377">
    <property type="entry name" value="Radical_SAM_PqqE_MftC-like"/>
</dbReference>
<accession>A0A381RIA1</accession>
<reference evidence="7" key="1">
    <citation type="submission" date="2018-05" db="EMBL/GenBank/DDBJ databases">
        <authorList>
            <person name="Lanie J.A."/>
            <person name="Ng W.-L."/>
            <person name="Kazmierczak K.M."/>
            <person name="Andrzejewski T.M."/>
            <person name="Davidsen T.M."/>
            <person name="Wayne K.J."/>
            <person name="Tettelin H."/>
            <person name="Glass J.I."/>
            <person name="Rusch D."/>
            <person name="Podicherti R."/>
            <person name="Tsui H.-C.T."/>
            <person name="Winkler M.E."/>
        </authorList>
    </citation>
    <scope>NUCLEOTIDE SEQUENCE</scope>
</reference>
<dbReference type="PANTHER" id="PTHR11228:SF34">
    <property type="entry name" value="TUNGSTEN-CONTAINING ALDEHYDE FERREDOXIN OXIDOREDUCTASE COFACTOR MODIFYING PROTEIN"/>
    <property type="match status" value="1"/>
</dbReference>
<evidence type="ECO:0000256" key="2">
    <source>
        <dbReference type="ARBA" id="ARBA00022723"/>
    </source>
</evidence>
<keyword evidence="3" id="KW-0408">Iron</keyword>
<keyword evidence="4" id="KW-0411">Iron-sulfur</keyword>
<keyword evidence="1" id="KW-0949">S-adenosyl-L-methionine</keyword>
<proteinExistence type="predicted"/>
<feature type="domain" description="4Fe4S-binding SPASM" evidence="6">
    <location>
        <begin position="9"/>
        <end position="91"/>
    </location>
</feature>
<dbReference type="GO" id="GO:0046872">
    <property type="term" value="F:metal ion binding"/>
    <property type="evidence" value="ECO:0007669"/>
    <property type="project" value="UniProtKB-KW"/>
</dbReference>